<name>A0AAV8SI03_9ROSI</name>
<protein>
    <submittedName>
        <fullName evidence="1">Uncharacterized protein</fullName>
    </submittedName>
</protein>
<dbReference type="EMBL" id="JAIWQS010000011">
    <property type="protein sequence ID" value="KAJ8751798.1"/>
    <property type="molecule type" value="Genomic_DNA"/>
</dbReference>
<dbReference type="PANTHER" id="PTHR26312:SF181">
    <property type="entry name" value="TETRATRICOPEPTIDE REPEAT (TPR)-LIKE SUPERFAMILY PROTEIN"/>
    <property type="match status" value="1"/>
</dbReference>
<dbReference type="PANTHER" id="PTHR26312">
    <property type="entry name" value="TETRATRICOPEPTIDE REPEAT PROTEIN 5"/>
    <property type="match status" value="1"/>
</dbReference>
<evidence type="ECO:0000313" key="1">
    <source>
        <dbReference type="EMBL" id="KAJ8751798.1"/>
    </source>
</evidence>
<dbReference type="AlphaFoldDB" id="A0AAV8SI03"/>
<gene>
    <name evidence="1" type="ORF">K2173_025986</name>
</gene>
<dbReference type="Proteomes" id="UP001159364">
    <property type="component" value="Linkage Group LG11"/>
</dbReference>
<proteinExistence type="predicted"/>
<sequence>MSGSHPLDLFQCPLNVEPLEGDLKRLSFSTEKLFSKMPLVLLKQEASPSSTDEELVTTGVGDGVSISGESIDHDHEACGNETMDIYYQGMIQTYPGDALLLANYARFLKEVRGDGLKAEEYCERAILTSGGDGNVLSMYGGLVWSNHGDGARAQTYFDRALQSSPDDCYVMASYARFLWE</sequence>
<dbReference type="SUPFAM" id="SSF48452">
    <property type="entry name" value="TPR-like"/>
    <property type="match status" value="1"/>
</dbReference>
<organism evidence="1 2">
    <name type="scientific">Erythroxylum novogranatense</name>
    <dbReference type="NCBI Taxonomy" id="1862640"/>
    <lineage>
        <taxon>Eukaryota</taxon>
        <taxon>Viridiplantae</taxon>
        <taxon>Streptophyta</taxon>
        <taxon>Embryophyta</taxon>
        <taxon>Tracheophyta</taxon>
        <taxon>Spermatophyta</taxon>
        <taxon>Magnoliopsida</taxon>
        <taxon>eudicotyledons</taxon>
        <taxon>Gunneridae</taxon>
        <taxon>Pentapetalae</taxon>
        <taxon>rosids</taxon>
        <taxon>fabids</taxon>
        <taxon>Malpighiales</taxon>
        <taxon>Erythroxylaceae</taxon>
        <taxon>Erythroxylum</taxon>
    </lineage>
</organism>
<accession>A0AAV8SI03</accession>
<keyword evidence="2" id="KW-1185">Reference proteome</keyword>
<reference evidence="1 2" key="1">
    <citation type="submission" date="2021-09" db="EMBL/GenBank/DDBJ databases">
        <title>Genomic insights and catalytic innovation underlie evolution of tropane alkaloids biosynthesis.</title>
        <authorList>
            <person name="Wang Y.-J."/>
            <person name="Tian T."/>
            <person name="Huang J.-P."/>
            <person name="Huang S.-X."/>
        </authorList>
    </citation>
    <scope>NUCLEOTIDE SEQUENCE [LARGE SCALE GENOMIC DNA]</scope>
    <source>
        <strain evidence="1">KIB-2018</strain>
        <tissue evidence="1">Leaf</tissue>
    </source>
</reference>
<comment type="caution">
    <text evidence="1">The sequence shown here is derived from an EMBL/GenBank/DDBJ whole genome shotgun (WGS) entry which is preliminary data.</text>
</comment>
<evidence type="ECO:0000313" key="2">
    <source>
        <dbReference type="Proteomes" id="UP001159364"/>
    </source>
</evidence>
<dbReference type="Gene3D" id="1.25.40.10">
    <property type="entry name" value="Tetratricopeptide repeat domain"/>
    <property type="match status" value="1"/>
</dbReference>
<dbReference type="InterPro" id="IPR011990">
    <property type="entry name" value="TPR-like_helical_dom_sf"/>
</dbReference>